<dbReference type="GO" id="GO:0000272">
    <property type="term" value="P:polysaccharide catabolic process"/>
    <property type="evidence" value="ECO:0007669"/>
    <property type="project" value="UniProtKB-KW"/>
</dbReference>
<feature type="domain" description="Rhamnogalacturonan lyase" evidence="13">
    <location>
        <begin position="358"/>
        <end position="433"/>
    </location>
</feature>
<dbReference type="GO" id="GO:0005576">
    <property type="term" value="C:extracellular region"/>
    <property type="evidence" value="ECO:0007669"/>
    <property type="project" value="UniProtKB-SubCell"/>
</dbReference>
<evidence type="ECO:0000259" key="13">
    <source>
        <dbReference type="Pfam" id="PF14686"/>
    </source>
</evidence>
<evidence type="ECO:0000256" key="5">
    <source>
        <dbReference type="ARBA" id="ARBA00022525"/>
    </source>
</evidence>
<keyword evidence="7" id="KW-0325">Glycoprotein</keyword>
<evidence type="ECO:0000313" key="14">
    <source>
        <dbReference type="EMBL" id="CRK23436.1"/>
    </source>
</evidence>
<dbReference type="Pfam" id="PF14686">
    <property type="entry name" value="fn3_3"/>
    <property type="match status" value="1"/>
</dbReference>
<keyword evidence="6 11" id="KW-0732">Signal</keyword>
<dbReference type="InterPro" id="IPR013784">
    <property type="entry name" value="Carb-bd-like_fold"/>
</dbReference>
<reference evidence="14 15" key="1">
    <citation type="submission" date="2015-05" db="EMBL/GenBank/DDBJ databases">
        <authorList>
            <person name="Wang D.B."/>
            <person name="Wang M."/>
        </authorList>
    </citation>
    <scope>NUCLEOTIDE SEQUENCE [LARGE SCALE GENOMIC DNA]</scope>
    <source>
        <strain evidence="14">VL1</strain>
    </source>
</reference>
<keyword evidence="8" id="KW-0456">Lyase</keyword>
<dbReference type="InterPro" id="IPR029411">
    <property type="entry name" value="RG-lyase_III"/>
</dbReference>
<dbReference type="InterPro" id="IPR051850">
    <property type="entry name" value="Polysacch_Lyase_4"/>
</dbReference>
<dbReference type="Gene3D" id="2.60.40.1120">
    <property type="entry name" value="Carboxypeptidase-like, regulatory domain"/>
    <property type="match status" value="1"/>
</dbReference>
<dbReference type="SUPFAM" id="SSF49452">
    <property type="entry name" value="Starch-binding domain-like"/>
    <property type="match status" value="1"/>
</dbReference>
<feature type="domain" description="Rhamnogalacturonan lyase" evidence="12">
    <location>
        <begin position="448"/>
        <end position="665"/>
    </location>
</feature>
<dbReference type="GO" id="GO:0030246">
    <property type="term" value="F:carbohydrate binding"/>
    <property type="evidence" value="ECO:0007669"/>
    <property type="project" value="InterPro"/>
</dbReference>
<proteinExistence type="inferred from homology"/>
<accession>A0A0G4LN21</accession>
<evidence type="ECO:0000313" key="15">
    <source>
        <dbReference type="Proteomes" id="UP000044602"/>
    </source>
</evidence>
<dbReference type="STRING" id="100787.A0A0G4LN21"/>
<keyword evidence="10" id="KW-0624">Polysaccharide degradation</keyword>
<dbReference type="EMBL" id="CVQH01015558">
    <property type="protein sequence ID" value="CRK23436.1"/>
    <property type="molecule type" value="Genomic_DNA"/>
</dbReference>
<dbReference type="CDD" id="cd10320">
    <property type="entry name" value="RGL4_N"/>
    <property type="match status" value="1"/>
</dbReference>
<evidence type="ECO:0000256" key="7">
    <source>
        <dbReference type="ARBA" id="ARBA00023180"/>
    </source>
</evidence>
<evidence type="ECO:0000256" key="2">
    <source>
        <dbReference type="ARBA" id="ARBA00004613"/>
    </source>
</evidence>
<dbReference type="CDD" id="cd10316">
    <property type="entry name" value="RGL4_M"/>
    <property type="match status" value="1"/>
</dbReference>
<dbReference type="PANTHER" id="PTHR32018">
    <property type="entry name" value="RHAMNOGALACTURONATE LYASE FAMILY PROTEIN"/>
    <property type="match status" value="1"/>
</dbReference>
<dbReference type="InterPro" id="IPR011013">
    <property type="entry name" value="Gal_mutarotase_sf_dom"/>
</dbReference>
<dbReference type="GO" id="GO:0102210">
    <property type="term" value="F:rhamnogalacturonan endolyase activity"/>
    <property type="evidence" value="ECO:0007669"/>
    <property type="project" value="UniProtKB-EC"/>
</dbReference>
<dbReference type="SUPFAM" id="SSF74650">
    <property type="entry name" value="Galactose mutarotase-like"/>
    <property type="match status" value="1"/>
</dbReference>
<keyword evidence="9" id="KW-0119">Carbohydrate metabolism</keyword>
<dbReference type="EC" id="4.2.2.23" evidence="4"/>
<comment type="catalytic activity">
    <reaction evidence="1">
        <text>Endotype eliminative cleavage of L-alpha-rhamnopyranosyl-(1-&gt;4)-alpha-D-galactopyranosyluronic acid bonds of rhamnogalacturonan I domains in ramified hairy regions of pectin leaving L-rhamnopyranose at the reducing end and 4-deoxy-4,5-unsaturated D-galactopyranosyluronic acid at the non-reducing end.</text>
        <dbReference type="EC" id="4.2.2.23"/>
    </reaction>
</comment>
<feature type="chain" id="PRO_5002566906" description="rhamnogalacturonan endolyase" evidence="11">
    <location>
        <begin position="21"/>
        <end position="668"/>
    </location>
</feature>
<dbReference type="Proteomes" id="UP000044602">
    <property type="component" value="Unassembled WGS sequence"/>
</dbReference>
<evidence type="ECO:0000256" key="9">
    <source>
        <dbReference type="ARBA" id="ARBA00023277"/>
    </source>
</evidence>
<feature type="signal peptide" evidence="11">
    <location>
        <begin position="1"/>
        <end position="20"/>
    </location>
</feature>
<evidence type="ECO:0000256" key="1">
    <source>
        <dbReference type="ARBA" id="ARBA00001324"/>
    </source>
</evidence>
<comment type="subcellular location">
    <subcellularLocation>
        <location evidence="2">Secreted</location>
    </subcellularLocation>
</comment>
<dbReference type="InterPro" id="IPR014718">
    <property type="entry name" value="GH-type_carb-bd"/>
</dbReference>
<evidence type="ECO:0000256" key="11">
    <source>
        <dbReference type="SAM" id="SignalP"/>
    </source>
</evidence>
<evidence type="ECO:0000256" key="10">
    <source>
        <dbReference type="ARBA" id="ARBA00023326"/>
    </source>
</evidence>
<evidence type="ECO:0000256" key="3">
    <source>
        <dbReference type="ARBA" id="ARBA00010418"/>
    </source>
</evidence>
<keyword evidence="5" id="KW-0964">Secreted</keyword>
<dbReference type="AlphaFoldDB" id="A0A0G4LN21"/>
<dbReference type="SUPFAM" id="SSF49785">
    <property type="entry name" value="Galactose-binding domain-like"/>
    <property type="match status" value="1"/>
</dbReference>
<evidence type="ECO:0000256" key="8">
    <source>
        <dbReference type="ARBA" id="ARBA00023239"/>
    </source>
</evidence>
<name>A0A0G4LN21_VERLO</name>
<gene>
    <name evidence="14" type="ORF">BN1708_013672</name>
</gene>
<dbReference type="Gene3D" id="2.70.98.10">
    <property type="match status" value="1"/>
</dbReference>
<dbReference type="Pfam" id="PF14683">
    <property type="entry name" value="CBM-like"/>
    <property type="match status" value="1"/>
</dbReference>
<evidence type="ECO:0000259" key="12">
    <source>
        <dbReference type="Pfam" id="PF14683"/>
    </source>
</evidence>
<organism evidence="14 15">
    <name type="scientific">Verticillium longisporum</name>
    <name type="common">Verticillium dahliae var. longisporum</name>
    <dbReference type="NCBI Taxonomy" id="100787"/>
    <lineage>
        <taxon>Eukaryota</taxon>
        <taxon>Fungi</taxon>
        <taxon>Dikarya</taxon>
        <taxon>Ascomycota</taxon>
        <taxon>Pezizomycotina</taxon>
        <taxon>Sordariomycetes</taxon>
        <taxon>Hypocreomycetidae</taxon>
        <taxon>Glomerellales</taxon>
        <taxon>Plectosphaerellaceae</taxon>
        <taxon>Verticillium</taxon>
    </lineage>
</organism>
<protein>
    <recommendedName>
        <fullName evidence="4">rhamnogalacturonan endolyase</fullName>
        <ecNumber evidence="4">4.2.2.23</ecNumber>
    </recommendedName>
</protein>
<dbReference type="InterPro" id="IPR008979">
    <property type="entry name" value="Galactose-bd-like_sf"/>
</dbReference>
<evidence type="ECO:0000256" key="6">
    <source>
        <dbReference type="ARBA" id="ARBA00022729"/>
    </source>
</evidence>
<dbReference type="PANTHER" id="PTHR32018:SF9">
    <property type="entry name" value="RHAMNOGALACTURONATE LYASE B"/>
    <property type="match status" value="1"/>
</dbReference>
<keyword evidence="15" id="KW-1185">Reference proteome</keyword>
<sequence length="668" mass="74672">MKMMLSRLAAMAGMAQMVAAVLQTTETSNSYIIANDRLNATVTKTGGIIVDLTLDGQDLLGPATGSIGRGPYLDCYCTPAGFWTPGRDRPTLALYSGEDATGTKYGGFKMSDTFPATGQVLEQYIFLREGETGLHMFSRVAYHNETTPFLRNLQELRTLFRPNTEMWTHLLTNPEQYGPLPSKEGVAKQVVVQDATWDLSATPNDPYVKEFSEYFTKYTFQSTWENHKAHGMFADGSKTADGSTFGAWMVMNTRDTLFGGPLFSDLTVDGIVYNYISSNHHGNQTPNITSGFDRTFGPYYYHFNKGPAGTDIKELHADAAQYADPEWNSEFYDAIAPLVPNYVTTKGRTTWKLHVDLPKGAKKPMAVLSQNGVYFQDNVFDTKAYQYWTEVSESGDATIPMVKAGTYRLTIYAEGIFGQYIKDDVKVEVGGRIRTTHARWREENAGTEIFRIGTPDRSSGEYRHGFEKDLSKPRQPAEHLIYWAAYDFPSEFPDGVRYKVGESDPAKDLNYVHWSVFGGRGNSVRKDMYLGDGNVNNWTIVFDLEDAQVRRKREATFTVQLAGAKTAAGNTDVFNASEPHANLAYTVNVNGQDLKPWVIPYHHSSSCAVRSAVVCYQVGNKFNFHPSMLKAGENEIVLSLPYGATNYEPALLTQALYVQYDALRLEIR</sequence>
<evidence type="ECO:0000256" key="4">
    <source>
        <dbReference type="ARBA" id="ARBA00012437"/>
    </source>
</evidence>
<comment type="similarity">
    <text evidence="3">Belongs to the polysaccharide lyase 4 family.</text>
</comment>
<dbReference type="InterPro" id="IPR029413">
    <property type="entry name" value="RG-lyase_II"/>
</dbReference>